<proteinExistence type="inferred from homology"/>
<dbReference type="GO" id="GO:0019350">
    <property type="term" value="P:teichoic acid biosynthetic process"/>
    <property type="evidence" value="ECO:0007669"/>
    <property type="project" value="UniProtKB-KW"/>
</dbReference>
<sequence length="385" mass="45374">MPPVIAFGLGGRKMYNQMFRFLEWINRYLPKRDIVLIYSGVEYKDNAKAMCDYLFARGFDKKCSIYYAEYQRINKEIWVNGNQHLTVHSKIFAYFMFLFSRYALYAFNPIKIMPSSSQRVIQMWHGSPLKKIFNDGIEKKYKSDYFTYFLSCSKFFNEYYQKSIPCEEERILLCGQPRNDLLFESIDKPAFLNDAKLIFWAPTFRKAKYWEQRDSDFSGMIPFYDGSFDELNADLESKGVQMVIKLHPMELCADVIERHFPCLHIFSHKAFTRLHIDFYSFVGFSDALITDYSSIAFDFLLLDRPIGYAFTDFASYKTHRGFVLDDPISLMPGNIITDKEKLLAFFQEISIGKDGYRDKRKQVNDMVNYYQDANNRSRVSSILFG</sequence>
<dbReference type="eggNOG" id="COG1887">
    <property type="taxonomic scope" value="Bacteria"/>
</dbReference>
<dbReference type="EMBL" id="CP003155">
    <property type="protein sequence ID" value="AEV29386.1"/>
    <property type="molecule type" value="Genomic_DNA"/>
</dbReference>
<dbReference type="InterPro" id="IPR007554">
    <property type="entry name" value="Glycerophosphate_synth"/>
</dbReference>
<dbReference type="GO" id="GO:0047355">
    <property type="term" value="F:CDP-glycerol glycerophosphotransferase activity"/>
    <property type="evidence" value="ECO:0007669"/>
    <property type="project" value="InterPro"/>
</dbReference>
<dbReference type="PANTHER" id="PTHR37316:SF3">
    <property type="entry name" value="TEICHOIC ACID GLYCEROL-PHOSPHATE TRANSFERASE"/>
    <property type="match status" value="1"/>
</dbReference>
<keyword evidence="4 7" id="KW-0808">Transferase</keyword>
<dbReference type="InterPro" id="IPR043148">
    <property type="entry name" value="TagF_C"/>
</dbReference>
<gene>
    <name evidence="7" type="ordered locus">SpiGrapes_1579</name>
</gene>
<evidence type="ECO:0000313" key="8">
    <source>
        <dbReference type="Proteomes" id="UP000005632"/>
    </source>
</evidence>
<dbReference type="HOGENOM" id="CLU_029598_2_1_12"/>
<reference evidence="7 8" key="1">
    <citation type="submission" date="2011-11" db="EMBL/GenBank/DDBJ databases">
        <title>Complete sequence of Spirochaeta sp. grapes.</title>
        <authorList>
            <consortium name="US DOE Joint Genome Institute"/>
            <person name="Lucas S."/>
            <person name="Han J."/>
            <person name="Lapidus A."/>
            <person name="Cheng J.-F."/>
            <person name="Goodwin L."/>
            <person name="Pitluck S."/>
            <person name="Peters L."/>
            <person name="Ovchinnikova G."/>
            <person name="Munk A.C."/>
            <person name="Detter J.C."/>
            <person name="Han C."/>
            <person name="Tapia R."/>
            <person name="Land M."/>
            <person name="Hauser L."/>
            <person name="Kyrpides N."/>
            <person name="Ivanova N."/>
            <person name="Pagani I."/>
            <person name="Ritalahtilisa K."/>
            <person name="Loeffler F."/>
            <person name="Woyke T."/>
        </authorList>
    </citation>
    <scope>NUCLEOTIDE SEQUENCE [LARGE SCALE GENOMIC DNA]</scope>
    <source>
        <strain evidence="8">ATCC BAA-1885 / DSM 22778 / Grapes</strain>
    </source>
</reference>
<dbReference type="InterPro" id="IPR043149">
    <property type="entry name" value="TagF_N"/>
</dbReference>
<protein>
    <submittedName>
        <fullName evidence="7">Glycosyl/glycerophosphate transferase, teichoic acid biosynthesis</fullName>
    </submittedName>
</protein>
<evidence type="ECO:0000256" key="4">
    <source>
        <dbReference type="ARBA" id="ARBA00022679"/>
    </source>
</evidence>
<name>G8QW88_SPHPG</name>
<dbReference type="PANTHER" id="PTHR37316">
    <property type="entry name" value="TEICHOIC ACID GLYCEROL-PHOSPHATE PRIMASE"/>
    <property type="match status" value="1"/>
</dbReference>
<dbReference type="Pfam" id="PF04464">
    <property type="entry name" value="Glyphos_transf"/>
    <property type="match status" value="1"/>
</dbReference>
<dbReference type="Gene3D" id="3.40.50.11820">
    <property type="match status" value="1"/>
</dbReference>
<dbReference type="Gene3D" id="3.40.50.12580">
    <property type="match status" value="1"/>
</dbReference>
<dbReference type="SUPFAM" id="SSF53756">
    <property type="entry name" value="UDP-Glycosyltransferase/glycogen phosphorylase"/>
    <property type="match status" value="1"/>
</dbReference>
<dbReference type="Proteomes" id="UP000005632">
    <property type="component" value="Chromosome"/>
</dbReference>
<dbReference type="AlphaFoldDB" id="G8QW88"/>
<evidence type="ECO:0000313" key="7">
    <source>
        <dbReference type="EMBL" id="AEV29386.1"/>
    </source>
</evidence>
<keyword evidence="3" id="KW-1003">Cell membrane</keyword>
<comment type="subcellular location">
    <subcellularLocation>
        <location evidence="1">Cell membrane</location>
        <topology evidence="1">Peripheral membrane protein</topology>
    </subcellularLocation>
</comment>
<keyword evidence="6" id="KW-0472">Membrane</keyword>
<accession>G8QW88</accession>
<evidence type="ECO:0000256" key="1">
    <source>
        <dbReference type="ARBA" id="ARBA00004202"/>
    </source>
</evidence>
<evidence type="ECO:0000256" key="2">
    <source>
        <dbReference type="ARBA" id="ARBA00010488"/>
    </source>
</evidence>
<dbReference type="InterPro" id="IPR051612">
    <property type="entry name" value="Teichoic_Acid_Biosynth"/>
</dbReference>
<evidence type="ECO:0000256" key="6">
    <source>
        <dbReference type="ARBA" id="ARBA00023136"/>
    </source>
</evidence>
<keyword evidence="8" id="KW-1185">Reference proteome</keyword>
<dbReference type="KEGG" id="sgp:SpiGrapes_1579"/>
<comment type="similarity">
    <text evidence="2">Belongs to the CDP-glycerol glycerophosphotransferase family.</text>
</comment>
<dbReference type="GO" id="GO:0005886">
    <property type="term" value="C:plasma membrane"/>
    <property type="evidence" value="ECO:0007669"/>
    <property type="project" value="UniProtKB-SubCell"/>
</dbReference>
<keyword evidence="5" id="KW-0777">Teichoic acid biosynthesis</keyword>
<dbReference type="STRING" id="158190.SpiGrapes_1579"/>
<evidence type="ECO:0000256" key="3">
    <source>
        <dbReference type="ARBA" id="ARBA00022475"/>
    </source>
</evidence>
<evidence type="ECO:0000256" key="5">
    <source>
        <dbReference type="ARBA" id="ARBA00022944"/>
    </source>
</evidence>
<organism evidence="7 8">
    <name type="scientific">Sphaerochaeta pleomorpha (strain ATCC BAA-1885 / DSM 22778 / Grapes)</name>
    <dbReference type="NCBI Taxonomy" id="158190"/>
    <lineage>
        <taxon>Bacteria</taxon>
        <taxon>Pseudomonadati</taxon>
        <taxon>Spirochaetota</taxon>
        <taxon>Spirochaetia</taxon>
        <taxon>Spirochaetales</taxon>
        <taxon>Sphaerochaetaceae</taxon>
        <taxon>Sphaerochaeta</taxon>
    </lineage>
</organism>